<feature type="region of interest" description="Disordered" evidence="1">
    <location>
        <begin position="82"/>
        <end position="112"/>
    </location>
</feature>
<gene>
    <name evidence="2" type="ORF">HNR10_003435</name>
</gene>
<proteinExistence type="predicted"/>
<feature type="region of interest" description="Disordered" evidence="1">
    <location>
        <begin position="1"/>
        <end position="32"/>
    </location>
</feature>
<keyword evidence="3" id="KW-1185">Reference proteome</keyword>
<evidence type="ECO:0000256" key="1">
    <source>
        <dbReference type="SAM" id="MobiDB-lite"/>
    </source>
</evidence>
<dbReference type="AlphaFoldDB" id="A0A7Z0JBL2"/>
<comment type="caution">
    <text evidence="2">The sequence shown here is derived from an EMBL/GenBank/DDBJ whole genome shotgun (WGS) entry which is preliminary data.</text>
</comment>
<name>A0A7Z0JBL2_9ACTN</name>
<dbReference type="Proteomes" id="UP000572051">
    <property type="component" value="Unassembled WGS sequence"/>
</dbReference>
<sequence length="112" mass="12117">MSQHAGLENVNSLSTGGEQLGQESDGLRTQMNQLIDDMSNDADSLQGQALSDFRAARNSLTERFDELMTWCNQNGIKLNEGQTQFNITDSDSSDDFSQAGSDLGGLSRPVNA</sequence>
<evidence type="ECO:0000313" key="3">
    <source>
        <dbReference type="Proteomes" id="UP000572051"/>
    </source>
</evidence>
<dbReference type="EMBL" id="JACCFS010000001">
    <property type="protein sequence ID" value="NYJ35554.1"/>
    <property type="molecule type" value="Genomic_DNA"/>
</dbReference>
<protein>
    <submittedName>
        <fullName evidence="2">Uncharacterized protein</fullName>
    </submittedName>
</protein>
<accession>A0A7Z0JBL2</accession>
<reference evidence="2 3" key="1">
    <citation type="submission" date="2020-07" db="EMBL/GenBank/DDBJ databases">
        <title>Sequencing the genomes of 1000 actinobacteria strains.</title>
        <authorList>
            <person name="Klenk H.-P."/>
        </authorList>
    </citation>
    <scope>NUCLEOTIDE SEQUENCE [LARGE SCALE GENOMIC DNA]</scope>
    <source>
        <strain evidence="2 3">DSM 44442</strain>
    </source>
</reference>
<feature type="compositionally biased region" description="Polar residues" evidence="1">
    <location>
        <begin position="82"/>
        <end position="100"/>
    </location>
</feature>
<evidence type="ECO:0000313" key="2">
    <source>
        <dbReference type="EMBL" id="NYJ35554.1"/>
    </source>
</evidence>
<dbReference type="RefSeq" id="WP_179824782.1">
    <property type="nucleotide sequence ID" value="NZ_JACCFS010000001.1"/>
</dbReference>
<organism evidence="2 3">
    <name type="scientific">Nocardiopsis aegyptia</name>
    <dbReference type="NCBI Taxonomy" id="220378"/>
    <lineage>
        <taxon>Bacteria</taxon>
        <taxon>Bacillati</taxon>
        <taxon>Actinomycetota</taxon>
        <taxon>Actinomycetes</taxon>
        <taxon>Streptosporangiales</taxon>
        <taxon>Nocardiopsidaceae</taxon>
        <taxon>Nocardiopsis</taxon>
    </lineage>
</organism>
<feature type="compositionally biased region" description="Polar residues" evidence="1">
    <location>
        <begin position="1"/>
        <end position="17"/>
    </location>
</feature>